<name>A0A6A5VZH4_9PLEO</name>
<reference evidence="2" key="1">
    <citation type="journal article" date="2020" name="Stud. Mycol.">
        <title>101 Dothideomycetes genomes: a test case for predicting lifestyles and emergence of pathogens.</title>
        <authorList>
            <person name="Haridas S."/>
            <person name="Albert R."/>
            <person name="Binder M."/>
            <person name="Bloem J."/>
            <person name="Labutti K."/>
            <person name="Salamov A."/>
            <person name="Andreopoulos B."/>
            <person name="Baker S."/>
            <person name="Barry K."/>
            <person name="Bills G."/>
            <person name="Bluhm B."/>
            <person name="Cannon C."/>
            <person name="Castanera R."/>
            <person name="Culley D."/>
            <person name="Daum C."/>
            <person name="Ezra D."/>
            <person name="Gonzalez J."/>
            <person name="Henrissat B."/>
            <person name="Kuo A."/>
            <person name="Liang C."/>
            <person name="Lipzen A."/>
            <person name="Lutzoni F."/>
            <person name="Magnuson J."/>
            <person name="Mondo S."/>
            <person name="Nolan M."/>
            <person name="Ohm R."/>
            <person name="Pangilinan J."/>
            <person name="Park H.-J."/>
            <person name="Ramirez L."/>
            <person name="Alfaro M."/>
            <person name="Sun H."/>
            <person name="Tritt A."/>
            <person name="Yoshinaga Y."/>
            <person name="Zwiers L.-H."/>
            <person name="Turgeon B."/>
            <person name="Goodwin S."/>
            <person name="Spatafora J."/>
            <person name="Crous P."/>
            <person name="Grigoriev I."/>
        </authorList>
    </citation>
    <scope>NUCLEOTIDE SEQUENCE</scope>
    <source>
        <strain evidence="2">CBS 123094</strain>
    </source>
</reference>
<keyword evidence="1" id="KW-0812">Transmembrane</keyword>
<keyword evidence="3" id="KW-1185">Reference proteome</keyword>
<protein>
    <submittedName>
        <fullName evidence="2">Uncharacterized protein</fullName>
    </submittedName>
</protein>
<evidence type="ECO:0000313" key="2">
    <source>
        <dbReference type="EMBL" id="KAF1994317.1"/>
    </source>
</evidence>
<dbReference type="Proteomes" id="UP000799779">
    <property type="component" value="Unassembled WGS sequence"/>
</dbReference>
<feature type="transmembrane region" description="Helical" evidence="1">
    <location>
        <begin position="6"/>
        <end position="24"/>
    </location>
</feature>
<keyword evidence="1" id="KW-0472">Membrane</keyword>
<organism evidence="2 3">
    <name type="scientific">Amniculicola lignicola CBS 123094</name>
    <dbReference type="NCBI Taxonomy" id="1392246"/>
    <lineage>
        <taxon>Eukaryota</taxon>
        <taxon>Fungi</taxon>
        <taxon>Dikarya</taxon>
        <taxon>Ascomycota</taxon>
        <taxon>Pezizomycotina</taxon>
        <taxon>Dothideomycetes</taxon>
        <taxon>Pleosporomycetidae</taxon>
        <taxon>Pleosporales</taxon>
        <taxon>Amniculicolaceae</taxon>
        <taxon>Amniculicola</taxon>
    </lineage>
</organism>
<evidence type="ECO:0000313" key="3">
    <source>
        <dbReference type="Proteomes" id="UP000799779"/>
    </source>
</evidence>
<dbReference type="AlphaFoldDB" id="A0A6A5VZH4"/>
<sequence length="71" mass="8479">NNNPFYLSLAFLYILLPKFSNYNLSIHKGYKRELLEGPYFNSYFYNTLAREGISTLGCRYNYINNFYTLLL</sequence>
<proteinExistence type="predicted"/>
<keyword evidence="1" id="KW-1133">Transmembrane helix</keyword>
<feature type="non-terminal residue" evidence="2">
    <location>
        <position position="1"/>
    </location>
</feature>
<evidence type="ECO:0000256" key="1">
    <source>
        <dbReference type="SAM" id="Phobius"/>
    </source>
</evidence>
<gene>
    <name evidence="2" type="ORF">P154DRAFT_447916</name>
</gene>
<accession>A0A6A5VZH4</accession>
<dbReference type="EMBL" id="ML977664">
    <property type="protein sequence ID" value="KAF1994317.1"/>
    <property type="molecule type" value="Genomic_DNA"/>
</dbReference>